<name>A0ABX2R8J8_9THEO</name>
<dbReference type="RefSeq" id="WP_028051334.1">
    <property type="nucleotide sequence ID" value="NZ_ATYG01000001.1"/>
</dbReference>
<evidence type="ECO:0000313" key="1">
    <source>
        <dbReference type="EMBL" id="NYE56428.1"/>
    </source>
</evidence>
<proteinExistence type="predicted"/>
<keyword evidence="2" id="KW-1185">Reference proteome</keyword>
<dbReference type="EMBL" id="JACCBS010000001">
    <property type="protein sequence ID" value="NYE56428.1"/>
    <property type="molecule type" value="Genomic_DNA"/>
</dbReference>
<protein>
    <submittedName>
        <fullName evidence="1">Uncharacterized protein</fullName>
    </submittedName>
</protein>
<organism evidence="1 2">
    <name type="scientific">Carboxydothermus ferrireducens DSM 11255</name>
    <dbReference type="NCBI Taxonomy" id="1119529"/>
    <lineage>
        <taxon>Bacteria</taxon>
        <taxon>Bacillati</taxon>
        <taxon>Bacillota</taxon>
        <taxon>Clostridia</taxon>
        <taxon>Thermoanaerobacterales</taxon>
        <taxon>Thermoanaerobacteraceae</taxon>
        <taxon>Carboxydothermus</taxon>
    </lineage>
</organism>
<accession>A0ABX2R8J8</accession>
<dbReference type="SUPFAM" id="SSF109755">
    <property type="entry name" value="PhoU-like"/>
    <property type="match status" value="1"/>
</dbReference>
<evidence type="ECO:0000313" key="2">
    <source>
        <dbReference type="Proteomes" id="UP000604066"/>
    </source>
</evidence>
<comment type="caution">
    <text evidence="1">The sequence shown here is derived from an EMBL/GenBank/DDBJ whole genome shotgun (WGS) entry which is preliminary data.</text>
</comment>
<dbReference type="Proteomes" id="UP000604066">
    <property type="component" value="Unassembled WGS sequence"/>
</dbReference>
<gene>
    <name evidence="1" type="ORF">HDG70_000134</name>
</gene>
<sequence>MLAIYVENSQEFLQKTFSAFWKNRLDLLPDTKVFAKILHKYQANPEFILYHHNLASGVLEKISEGILYSEKAAQELKLIFTMILQYEEDLKDFLLTQNSTLKTHLLNLGTEIYNLTLNFATEHENRLIQGICIPRASISYVKILENQRNIISFYNQQIKKEFNFIKKALP</sequence>
<reference evidence="1 2" key="1">
    <citation type="submission" date="2020-07" db="EMBL/GenBank/DDBJ databases">
        <title>Genomic Encyclopedia of Type Strains, Phase III (KMG-III): the genomes of soil and plant-associated and newly described type strains.</title>
        <authorList>
            <person name="Whitman W."/>
        </authorList>
    </citation>
    <scope>NUCLEOTIDE SEQUENCE [LARGE SCALE GENOMIC DNA]</scope>
    <source>
        <strain evidence="1 2">DSM 11255</strain>
    </source>
</reference>